<name>T0HC80_9SPHN</name>
<comment type="caution">
    <text evidence="2">The sequence shown here is derived from an EMBL/GenBank/DDBJ whole genome shotgun (WGS) entry which is preliminary data.</text>
</comment>
<keyword evidence="3" id="KW-1185">Reference proteome</keyword>
<dbReference type="NCBIfam" id="TIGR02281">
    <property type="entry name" value="clan_AA_DTGA"/>
    <property type="match status" value="1"/>
</dbReference>
<dbReference type="InterPro" id="IPR011969">
    <property type="entry name" value="Clan_AA_Asp_peptidase_C"/>
</dbReference>
<feature type="transmembrane region" description="Helical" evidence="1">
    <location>
        <begin position="15"/>
        <end position="33"/>
    </location>
</feature>
<accession>T0HC80</accession>
<evidence type="ECO:0000313" key="3">
    <source>
        <dbReference type="Proteomes" id="UP000015527"/>
    </source>
</evidence>
<dbReference type="CDD" id="cd05483">
    <property type="entry name" value="retropepsin_like_bacteria"/>
    <property type="match status" value="1"/>
</dbReference>
<gene>
    <name evidence="2" type="ORF">L284_13465</name>
</gene>
<dbReference type="Gene3D" id="2.40.70.10">
    <property type="entry name" value="Acid Proteases"/>
    <property type="match status" value="1"/>
</dbReference>
<keyword evidence="1" id="KW-0472">Membrane</keyword>
<dbReference type="EMBL" id="ATHL01000083">
    <property type="protein sequence ID" value="EQB13946.1"/>
    <property type="molecule type" value="Genomic_DNA"/>
</dbReference>
<dbReference type="eggNOG" id="COG3577">
    <property type="taxonomic scope" value="Bacteria"/>
</dbReference>
<sequence>MNLGELGSLFYAKPLLALTILAILVAVAAGMLAQRRPRLGEALRSLSHVGLVAALLLTVTQIALHNTRSEAALWLDETRPPSIEGGETVVPLRADGHYWVQARLNGETVNFLIDTGATYTGVSKSVAERAALQPDADDQGVMLDTANGTIVARMSTAGTLAFGSIQAHGLPVAIGPDSEVETNVIGMNLLSQLASWRVENDRLILVPRPSSQSERKL</sequence>
<evidence type="ECO:0008006" key="4">
    <source>
        <dbReference type="Google" id="ProtNLM"/>
    </source>
</evidence>
<evidence type="ECO:0000313" key="2">
    <source>
        <dbReference type="EMBL" id="EQB13946.1"/>
    </source>
</evidence>
<feature type="transmembrane region" description="Helical" evidence="1">
    <location>
        <begin position="45"/>
        <end position="64"/>
    </location>
</feature>
<dbReference type="OrthoDB" id="7595324at2"/>
<evidence type="ECO:0000256" key="1">
    <source>
        <dbReference type="SAM" id="Phobius"/>
    </source>
</evidence>
<dbReference type="AlphaFoldDB" id="T0HC80"/>
<dbReference type="SUPFAM" id="SSF50630">
    <property type="entry name" value="Acid proteases"/>
    <property type="match status" value="1"/>
</dbReference>
<dbReference type="InterPro" id="IPR021109">
    <property type="entry name" value="Peptidase_aspartic_dom_sf"/>
</dbReference>
<organism evidence="2 3">
    <name type="scientific">Novosphingobium lindaniclasticum LE124</name>
    <dbReference type="NCBI Taxonomy" id="1096930"/>
    <lineage>
        <taxon>Bacteria</taxon>
        <taxon>Pseudomonadati</taxon>
        <taxon>Pseudomonadota</taxon>
        <taxon>Alphaproteobacteria</taxon>
        <taxon>Sphingomonadales</taxon>
        <taxon>Sphingomonadaceae</taxon>
        <taxon>Novosphingobium</taxon>
    </lineage>
</organism>
<keyword evidence="1" id="KW-1133">Transmembrane helix</keyword>
<dbReference type="RefSeq" id="WP_021234525.1">
    <property type="nucleotide sequence ID" value="NZ_ATHL01000083.1"/>
</dbReference>
<keyword evidence="1" id="KW-0812">Transmembrane</keyword>
<dbReference type="InterPro" id="IPR034122">
    <property type="entry name" value="Retropepsin-like_bacterial"/>
</dbReference>
<reference evidence="2 3" key="1">
    <citation type="journal article" date="2013" name="Genome Announc.">
        <title>Genome Sequence of Novosphingobium lindaniclasticum LE124T, Isolated from a Hexachlorocyclohexane Dumpsite.</title>
        <authorList>
            <person name="Saxena A."/>
            <person name="Nayyar N."/>
            <person name="Sangwan N."/>
            <person name="Kumari R."/>
            <person name="Khurana J.P."/>
            <person name="Lal R."/>
        </authorList>
    </citation>
    <scope>NUCLEOTIDE SEQUENCE [LARGE SCALE GENOMIC DNA]</scope>
    <source>
        <strain evidence="2 3">LE124</strain>
    </source>
</reference>
<dbReference type="Pfam" id="PF13975">
    <property type="entry name" value="gag-asp_proteas"/>
    <property type="match status" value="1"/>
</dbReference>
<protein>
    <recommendedName>
        <fullName evidence="4">Peptidase A2 domain-containing protein</fullName>
    </recommendedName>
</protein>
<proteinExistence type="predicted"/>
<dbReference type="PATRIC" id="fig|1096930.3.peg.2686"/>
<dbReference type="Proteomes" id="UP000015527">
    <property type="component" value="Unassembled WGS sequence"/>
</dbReference>